<reference evidence="2 3" key="1">
    <citation type="journal article" date="2020" name="Microorganisms">
        <title>Osmotic Adaptation and Compatible Solute Biosynthesis of Phototrophic Bacteria as Revealed from Genome Analyses.</title>
        <authorList>
            <person name="Imhoff J.F."/>
            <person name="Rahn T."/>
            <person name="Kunzel S."/>
            <person name="Keller A."/>
            <person name="Neulinger S.C."/>
        </authorList>
    </citation>
    <scope>NUCLEOTIDE SEQUENCE [LARGE SCALE GENOMIC DNA]</scope>
    <source>
        <strain evidence="2 3">DSM 9895</strain>
    </source>
</reference>
<feature type="domain" description="DUF6314" evidence="1">
    <location>
        <begin position="20"/>
        <end position="152"/>
    </location>
</feature>
<proteinExistence type="predicted"/>
<name>A0ABS1DID9_9PROT</name>
<sequence length="154" mass="16999">MTAPDPFDPPLPVADLRAFLPGTWRIVREIDDRRAGQRHVMHGTGTFAPAPGDPTGLVYDEEVVWAPAGQTMTGTRRYLIAGLRRASAVVLFADGRPFHALDLADGACAVHHDCPPDTYTGEYRVLDTDRFTVRWTVTGARKDSVLFTTFTRMA</sequence>
<comment type="caution">
    <text evidence="2">The sequence shown here is derived from an EMBL/GenBank/DDBJ whole genome shotgun (WGS) entry which is preliminary data.</text>
</comment>
<dbReference type="RefSeq" id="WP_200342602.1">
    <property type="nucleotide sequence ID" value="NZ_NRRL01000083.1"/>
</dbReference>
<dbReference type="EMBL" id="NRRL01000083">
    <property type="protein sequence ID" value="MBK1670245.1"/>
    <property type="molecule type" value="Genomic_DNA"/>
</dbReference>
<evidence type="ECO:0000313" key="3">
    <source>
        <dbReference type="Proteomes" id="UP001296873"/>
    </source>
</evidence>
<organism evidence="2 3">
    <name type="scientific">Rhodovibrio sodomensis</name>
    <dbReference type="NCBI Taxonomy" id="1088"/>
    <lineage>
        <taxon>Bacteria</taxon>
        <taxon>Pseudomonadati</taxon>
        <taxon>Pseudomonadota</taxon>
        <taxon>Alphaproteobacteria</taxon>
        <taxon>Rhodospirillales</taxon>
        <taxon>Rhodovibrionaceae</taxon>
        <taxon>Rhodovibrio</taxon>
    </lineage>
</organism>
<dbReference type="Pfam" id="PF19834">
    <property type="entry name" value="DUF6314"/>
    <property type="match status" value="1"/>
</dbReference>
<accession>A0ABS1DID9</accession>
<dbReference type="Proteomes" id="UP001296873">
    <property type="component" value="Unassembled WGS sequence"/>
</dbReference>
<keyword evidence="3" id="KW-1185">Reference proteome</keyword>
<gene>
    <name evidence="2" type="ORF">CKO28_19635</name>
</gene>
<protein>
    <recommendedName>
        <fullName evidence="1">DUF6314 domain-containing protein</fullName>
    </recommendedName>
</protein>
<dbReference type="InterPro" id="IPR045632">
    <property type="entry name" value="DUF6314"/>
</dbReference>
<evidence type="ECO:0000313" key="2">
    <source>
        <dbReference type="EMBL" id="MBK1670245.1"/>
    </source>
</evidence>
<evidence type="ECO:0000259" key="1">
    <source>
        <dbReference type="Pfam" id="PF19834"/>
    </source>
</evidence>